<sequence length="176" mass="18499">MTNYDVHLLAEKLADDCTKAGLEAEVLAPTRVRVGAPGGHSRLTDTVRCMPVPHGDESLMWWWSWGEPISPAAHIPDAVRVISRVLSLPAGTAMPGDGPRPHAIGTSAPADDPHPHDTGTAAPTDDPHPHTTNTAAPTDDPHPHNTGMSTPGDVPSPYGSGTSRPAVPRRSRADTC</sequence>
<name>A0A9W6RS36_9ACTN</name>
<feature type="region of interest" description="Disordered" evidence="1">
    <location>
        <begin position="92"/>
        <end position="176"/>
    </location>
</feature>
<evidence type="ECO:0000256" key="1">
    <source>
        <dbReference type="SAM" id="MobiDB-lite"/>
    </source>
</evidence>
<feature type="compositionally biased region" description="Low complexity" evidence="1">
    <location>
        <begin position="120"/>
        <end position="138"/>
    </location>
</feature>
<accession>A0A9W6RS36</accession>
<evidence type="ECO:0000313" key="3">
    <source>
        <dbReference type="Proteomes" id="UP001165135"/>
    </source>
</evidence>
<dbReference type="AlphaFoldDB" id="A0A9W6RS36"/>
<reference evidence="2" key="1">
    <citation type="submission" date="2023-03" db="EMBL/GenBank/DDBJ databases">
        <title>Actinoallomurus iriomotensis NBRC 103681.</title>
        <authorList>
            <person name="Ichikawa N."/>
            <person name="Sato H."/>
            <person name="Tonouchi N."/>
        </authorList>
    </citation>
    <scope>NUCLEOTIDE SEQUENCE</scope>
    <source>
        <strain evidence="2">NBRC 103681</strain>
    </source>
</reference>
<dbReference type="RefSeq" id="WP_285634510.1">
    <property type="nucleotide sequence ID" value="NZ_BSTJ01000016.1"/>
</dbReference>
<protein>
    <submittedName>
        <fullName evidence="2">Uncharacterized protein</fullName>
    </submittedName>
</protein>
<comment type="caution">
    <text evidence="2">The sequence shown here is derived from an EMBL/GenBank/DDBJ whole genome shotgun (WGS) entry which is preliminary data.</text>
</comment>
<dbReference type="EMBL" id="BSTJ01000016">
    <property type="protein sequence ID" value="GLY80896.1"/>
    <property type="molecule type" value="Genomic_DNA"/>
</dbReference>
<proteinExistence type="predicted"/>
<dbReference type="Proteomes" id="UP001165135">
    <property type="component" value="Unassembled WGS sequence"/>
</dbReference>
<gene>
    <name evidence="2" type="ORF">Airi01_091630</name>
</gene>
<evidence type="ECO:0000313" key="2">
    <source>
        <dbReference type="EMBL" id="GLY80896.1"/>
    </source>
</evidence>
<organism evidence="2 3">
    <name type="scientific">Actinoallomurus iriomotensis</name>
    <dbReference type="NCBI Taxonomy" id="478107"/>
    <lineage>
        <taxon>Bacteria</taxon>
        <taxon>Bacillati</taxon>
        <taxon>Actinomycetota</taxon>
        <taxon>Actinomycetes</taxon>
        <taxon>Streptosporangiales</taxon>
        <taxon>Thermomonosporaceae</taxon>
        <taxon>Actinoallomurus</taxon>
    </lineage>
</organism>